<organism evidence="2 3">
    <name type="scientific">Diploptera punctata</name>
    <name type="common">Pacific beetle cockroach</name>
    <dbReference type="NCBI Taxonomy" id="6984"/>
    <lineage>
        <taxon>Eukaryota</taxon>
        <taxon>Metazoa</taxon>
        <taxon>Ecdysozoa</taxon>
        <taxon>Arthropoda</taxon>
        <taxon>Hexapoda</taxon>
        <taxon>Insecta</taxon>
        <taxon>Pterygota</taxon>
        <taxon>Neoptera</taxon>
        <taxon>Polyneoptera</taxon>
        <taxon>Dictyoptera</taxon>
        <taxon>Blattodea</taxon>
        <taxon>Blaberoidea</taxon>
        <taxon>Blaberidae</taxon>
        <taxon>Diplopterinae</taxon>
        <taxon>Diploptera</taxon>
    </lineage>
</organism>
<evidence type="ECO:0000313" key="2">
    <source>
        <dbReference type="EMBL" id="KAJ9601261.1"/>
    </source>
</evidence>
<reference evidence="2" key="2">
    <citation type="submission" date="2023-05" db="EMBL/GenBank/DDBJ databases">
        <authorList>
            <person name="Fouks B."/>
        </authorList>
    </citation>
    <scope>NUCLEOTIDE SEQUENCE</scope>
    <source>
        <strain evidence="2">Stay&amp;Tobe</strain>
        <tissue evidence="2">Testes</tissue>
    </source>
</reference>
<keyword evidence="1" id="KW-1133">Transmembrane helix</keyword>
<evidence type="ECO:0000256" key="1">
    <source>
        <dbReference type="SAM" id="Phobius"/>
    </source>
</evidence>
<sequence>MGVTVYQWRASVGTWTRGRVLQHNDNSKVVFPSPLWYHLLVMLVLLIIGGVALNPGPVQVSSAIVIIIL</sequence>
<keyword evidence="1" id="KW-0472">Membrane</keyword>
<keyword evidence="1" id="KW-0812">Transmembrane</keyword>
<dbReference type="EMBL" id="JASPKZ010000024">
    <property type="protein sequence ID" value="KAJ9601261.1"/>
    <property type="molecule type" value="Genomic_DNA"/>
</dbReference>
<protein>
    <submittedName>
        <fullName evidence="2">Uncharacterized protein</fullName>
    </submittedName>
</protein>
<dbReference type="AlphaFoldDB" id="A0AAD8AMB9"/>
<dbReference type="Proteomes" id="UP001233999">
    <property type="component" value="Unassembled WGS sequence"/>
</dbReference>
<accession>A0AAD8AMB9</accession>
<comment type="caution">
    <text evidence="2">The sequence shown here is derived from an EMBL/GenBank/DDBJ whole genome shotgun (WGS) entry which is preliminary data.</text>
</comment>
<name>A0AAD8AMB9_DIPPU</name>
<gene>
    <name evidence="2" type="ORF">L9F63_000556</name>
</gene>
<proteinExistence type="predicted"/>
<evidence type="ECO:0000313" key="3">
    <source>
        <dbReference type="Proteomes" id="UP001233999"/>
    </source>
</evidence>
<feature type="transmembrane region" description="Helical" evidence="1">
    <location>
        <begin position="35"/>
        <end position="53"/>
    </location>
</feature>
<keyword evidence="3" id="KW-1185">Reference proteome</keyword>
<reference evidence="2" key="1">
    <citation type="journal article" date="2023" name="IScience">
        <title>Live-bearing cockroach genome reveals convergent evolutionary mechanisms linked to viviparity in insects and beyond.</title>
        <authorList>
            <person name="Fouks B."/>
            <person name="Harrison M.C."/>
            <person name="Mikhailova A.A."/>
            <person name="Marchal E."/>
            <person name="English S."/>
            <person name="Carruthers M."/>
            <person name="Jennings E.C."/>
            <person name="Chiamaka E.L."/>
            <person name="Frigard R.A."/>
            <person name="Pippel M."/>
            <person name="Attardo G.M."/>
            <person name="Benoit J.B."/>
            <person name="Bornberg-Bauer E."/>
            <person name="Tobe S.S."/>
        </authorList>
    </citation>
    <scope>NUCLEOTIDE SEQUENCE</scope>
    <source>
        <strain evidence="2">Stay&amp;Tobe</strain>
    </source>
</reference>